<dbReference type="InterPro" id="IPR021139">
    <property type="entry name" value="NYN"/>
</dbReference>
<name>A0A5J6VHS1_9VIRU</name>
<organism evidence="2">
    <name type="scientific">Megaviridae environmental sample</name>
    <dbReference type="NCBI Taxonomy" id="1737588"/>
    <lineage>
        <taxon>Viruses</taxon>
        <taxon>Varidnaviria</taxon>
        <taxon>Bamfordvirae</taxon>
        <taxon>Nucleocytoviricota</taxon>
        <taxon>Megaviricetes</taxon>
        <taxon>Imitervirales</taxon>
        <taxon>Mimiviridae</taxon>
        <taxon>environmental samples</taxon>
    </lineage>
</organism>
<proteinExistence type="predicted"/>
<protein>
    <submittedName>
        <fullName evidence="2">NYN domain protein</fullName>
    </submittedName>
</protein>
<dbReference type="CDD" id="cd11297">
    <property type="entry name" value="PIN_LabA-like_N_1"/>
    <property type="match status" value="1"/>
</dbReference>
<dbReference type="Gene3D" id="3.40.50.1010">
    <property type="entry name" value="5'-nuclease"/>
    <property type="match status" value="1"/>
</dbReference>
<dbReference type="Pfam" id="PF01936">
    <property type="entry name" value="NYN"/>
    <property type="match status" value="1"/>
</dbReference>
<accession>A0A5J6VHS1</accession>
<sequence length="234" mass="26782">MSKNYAIIIDGDNIKADYGPQIITQVQRMGNIVIIRLYGDFTKSSLIKWKNICLKYTIDCIQIWDMEHKTNSTDVGIITNVCFDVENNYNIDNYAIVSGDGDFVHLVSALKKRNKKIIGISQSKKNTSTKLVNACNQFIYLETSNECLETSDECQENTVLYYQQFIENLVYDSINTTIKASIAKEAILRCHPDFDEKQLNKSTNIKYRNFTDFINSISGLKIYNIGDTTFITIK</sequence>
<reference evidence="2" key="1">
    <citation type="journal article" date="2019" name="Philos. Trans. R. Soc. Lond., B, Biol. Sci.">
        <title>Targeted metagenomic recovery of four divergent viruses reveals shared and distinctive characteristics of giant viruses of marine eukaryotes.</title>
        <authorList>
            <person name="Needham D.M."/>
            <person name="Poirier C."/>
            <person name="Hehenberger E."/>
            <person name="Jimenez V."/>
            <person name="Swalwell J.E."/>
            <person name="Santoro A.E."/>
            <person name="Worden A.Z."/>
        </authorList>
    </citation>
    <scope>NUCLEOTIDE SEQUENCE</scope>
    <source>
        <strain evidence="2">OPacV-662</strain>
    </source>
</reference>
<dbReference type="PANTHER" id="PTHR35811:SF1">
    <property type="entry name" value="HTH OST-TYPE DOMAIN-CONTAINING PROTEIN"/>
    <property type="match status" value="1"/>
</dbReference>
<dbReference type="PANTHER" id="PTHR35811">
    <property type="entry name" value="SLR1870 PROTEIN"/>
    <property type="match status" value="1"/>
</dbReference>
<evidence type="ECO:0000313" key="2">
    <source>
        <dbReference type="EMBL" id="QFG73726.1"/>
    </source>
</evidence>
<feature type="domain" description="NYN" evidence="1">
    <location>
        <begin position="6"/>
        <end position="142"/>
    </location>
</feature>
<dbReference type="GO" id="GO:0004540">
    <property type="term" value="F:RNA nuclease activity"/>
    <property type="evidence" value="ECO:0007669"/>
    <property type="project" value="InterPro"/>
</dbReference>
<evidence type="ECO:0000259" key="1">
    <source>
        <dbReference type="Pfam" id="PF01936"/>
    </source>
</evidence>
<dbReference type="EMBL" id="MN448270">
    <property type="protein sequence ID" value="QFG73726.1"/>
    <property type="molecule type" value="Genomic_DNA"/>
</dbReference>